<dbReference type="STRING" id="1406840.Q763_10290"/>
<name>A0A0A2LKE8_9FLAO</name>
<feature type="transmembrane region" description="Helical" evidence="1">
    <location>
        <begin position="7"/>
        <end position="25"/>
    </location>
</feature>
<feature type="transmembrane region" description="Helical" evidence="1">
    <location>
        <begin position="45"/>
        <end position="65"/>
    </location>
</feature>
<sequence>MKTPQRLLLLYVLAFFISLSLLFINSDLIDASWTAKMFEVLSASLVLFIIFAILHAIVWLIVKIIKSIKVDKIKKPSGK</sequence>
<evidence type="ECO:0000256" key="1">
    <source>
        <dbReference type="SAM" id="Phobius"/>
    </source>
</evidence>
<reference evidence="2 3" key="1">
    <citation type="submission" date="2013-09" db="EMBL/GenBank/DDBJ databases">
        <authorList>
            <person name="Zeng Z."/>
            <person name="Chen C."/>
        </authorList>
    </citation>
    <scope>NUCLEOTIDE SEQUENCE [LARGE SCALE GENOMIC DNA]</scope>
    <source>
        <strain evidence="2 3">F44-8</strain>
    </source>
</reference>
<protein>
    <submittedName>
        <fullName evidence="2">Uncharacterized protein</fullName>
    </submittedName>
</protein>
<gene>
    <name evidence="2" type="ORF">Q763_10290</name>
</gene>
<comment type="caution">
    <text evidence="2">The sequence shown here is derived from an EMBL/GenBank/DDBJ whole genome shotgun (WGS) entry which is preliminary data.</text>
</comment>
<accession>A0A0A2LKE8</accession>
<keyword evidence="1" id="KW-0812">Transmembrane</keyword>
<organism evidence="2 3">
    <name type="scientific">Flavobacterium beibuense F44-8</name>
    <dbReference type="NCBI Taxonomy" id="1406840"/>
    <lineage>
        <taxon>Bacteria</taxon>
        <taxon>Pseudomonadati</taxon>
        <taxon>Bacteroidota</taxon>
        <taxon>Flavobacteriia</taxon>
        <taxon>Flavobacteriales</taxon>
        <taxon>Flavobacteriaceae</taxon>
        <taxon>Flavobacterium</taxon>
    </lineage>
</organism>
<dbReference type="AlphaFoldDB" id="A0A0A2LKE8"/>
<evidence type="ECO:0000313" key="2">
    <source>
        <dbReference type="EMBL" id="KGO80399.1"/>
    </source>
</evidence>
<evidence type="ECO:0000313" key="3">
    <source>
        <dbReference type="Proteomes" id="UP000030129"/>
    </source>
</evidence>
<keyword evidence="1" id="KW-1133">Transmembrane helix</keyword>
<keyword evidence="3" id="KW-1185">Reference proteome</keyword>
<dbReference type="RefSeq" id="WP_035133840.1">
    <property type="nucleotide sequence ID" value="NZ_JRLV01000010.1"/>
</dbReference>
<keyword evidence="1" id="KW-0472">Membrane</keyword>
<dbReference type="Proteomes" id="UP000030129">
    <property type="component" value="Unassembled WGS sequence"/>
</dbReference>
<proteinExistence type="predicted"/>
<dbReference type="EMBL" id="JRLV01000010">
    <property type="protein sequence ID" value="KGO80399.1"/>
    <property type="molecule type" value="Genomic_DNA"/>
</dbReference>